<gene>
    <name evidence="1" type="ORF">C7382_105120</name>
</gene>
<protein>
    <submittedName>
        <fullName evidence="1">Uncharacterized protein</fullName>
    </submittedName>
</protein>
<comment type="caution">
    <text evidence="1">The sequence shown here is derived from an EMBL/GenBank/DDBJ whole genome shotgun (WGS) entry which is preliminary data.</text>
</comment>
<name>A0A2U1FJ93_9PORP</name>
<evidence type="ECO:0000313" key="2">
    <source>
        <dbReference type="Proteomes" id="UP000245462"/>
    </source>
</evidence>
<dbReference type="AlphaFoldDB" id="A0A2U1FJ93"/>
<keyword evidence="2" id="KW-1185">Reference proteome</keyword>
<proteinExistence type="predicted"/>
<sequence length="50" mass="6153">MCESRYNRSIVLMGTNEHLYRKGMNERMYLYWYKPTIGHIFDSGRIHLDR</sequence>
<dbReference type="Proteomes" id="UP000245462">
    <property type="component" value="Unassembled WGS sequence"/>
</dbReference>
<accession>A0A2U1FJ93</accession>
<organism evidence="1 2">
    <name type="scientific">Porphyromonas loveana</name>
    <dbReference type="NCBI Taxonomy" id="1884669"/>
    <lineage>
        <taxon>Bacteria</taxon>
        <taxon>Pseudomonadati</taxon>
        <taxon>Bacteroidota</taxon>
        <taxon>Bacteroidia</taxon>
        <taxon>Bacteroidales</taxon>
        <taxon>Porphyromonadaceae</taxon>
        <taxon>Porphyromonas</taxon>
    </lineage>
</organism>
<dbReference type="EMBL" id="QEKY01000005">
    <property type="protein sequence ID" value="PVZ12232.1"/>
    <property type="molecule type" value="Genomic_DNA"/>
</dbReference>
<evidence type="ECO:0000313" key="1">
    <source>
        <dbReference type="EMBL" id="PVZ12232.1"/>
    </source>
</evidence>
<reference evidence="1 2" key="1">
    <citation type="submission" date="2018-04" db="EMBL/GenBank/DDBJ databases">
        <title>Genomic Encyclopedia of Type Strains, Phase IV (KMG-IV): sequencing the most valuable type-strain genomes for metagenomic binning, comparative biology and taxonomic classification.</title>
        <authorList>
            <person name="Goeker M."/>
        </authorList>
    </citation>
    <scope>NUCLEOTIDE SEQUENCE [LARGE SCALE GENOMIC DNA]</scope>
    <source>
        <strain evidence="1 2">DSM 28520</strain>
    </source>
</reference>